<protein>
    <submittedName>
        <fullName evidence="2">Uncharacterized protein</fullName>
    </submittedName>
</protein>
<feature type="transmembrane region" description="Helical" evidence="1">
    <location>
        <begin position="31"/>
        <end position="53"/>
    </location>
</feature>
<accession>A0A4Y8PV62</accession>
<evidence type="ECO:0000313" key="2">
    <source>
        <dbReference type="EMBL" id="TFE84928.1"/>
    </source>
</evidence>
<reference evidence="2 3" key="1">
    <citation type="submission" date="2017-03" db="EMBL/GenBank/DDBJ databases">
        <title>Isolation of Levoglucosan Utilizing Bacteria.</title>
        <authorList>
            <person name="Arya A.S."/>
        </authorList>
    </citation>
    <scope>NUCLEOTIDE SEQUENCE [LARGE SCALE GENOMIC DNA]</scope>
    <source>
        <strain evidence="2 3">MEC069</strain>
    </source>
</reference>
<evidence type="ECO:0000313" key="3">
    <source>
        <dbReference type="Proteomes" id="UP000298246"/>
    </source>
</evidence>
<keyword evidence="1" id="KW-0812">Transmembrane</keyword>
<feature type="transmembrane region" description="Helical" evidence="1">
    <location>
        <begin position="6"/>
        <end position="24"/>
    </location>
</feature>
<dbReference type="Proteomes" id="UP000298246">
    <property type="component" value="Unassembled WGS sequence"/>
</dbReference>
<keyword evidence="3" id="KW-1185">Reference proteome</keyword>
<name>A0A4Y8PV62_9BACL</name>
<sequence>MRTKTFTVLFTAIGAALCLIHYVFHQFDSIYMIFYSLSVPLWFASMFTSVYNVSAGKLLVIYALTVASWAVIGYVIDRFAYTRRRSRW</sequence>
<comment type="caution">
    <text evidence="2">The sequence shown here is derived from an EMBL/GenBank/DDBJ whole genome shotgun (WGS) entry which is preliminary data.</text>
</comment>
<dbReference type="EMBL" id="MYFO01000030">
    <property type="protein sequence ID" value="TFE84928.1"/>
    <property type="molecule type" value="Genomic_DNA"/>
</dbReference>
<dbReference type="OrthoDB" id="2622240at2"/>
<dbReference type="AlphaFoldDB" id="A0A4Y8PV62"/>
<organism evidence="2 3">
    <name type="scientific">Paenibacillus athensensis</name>
    <dbReference type="NCBI Taxonomy" id="1967502"/>
    <lineage>
        <taxon>Bacteria</taxon>
        <taxon>Bacillati</taxon>
        <taxon>Bacillota</taxon>
        <taxon>Bacilli</taxon>
        <taxon>Bacillales</taxon>
        <taxon>Paenibacillaceae</taxon>
        <taxon>Paenibacillus</taxon>
    </lineage>
</organism>
<keyword evidence="1" id="KW-0472">Membrane</keyword>
<keyword evidence="1" id="KW-1133">Transmembrane helix</keyword>
<gene>
    <name evidence="2" type="ORF">B5M42_18815</name>
</gene>
<feature type="transmembrane region" description="Helical" evidence="1">
    <location>
        <begin position="59"/>
        <end position="81"/>
    </location>
</feature>
<evidence type="ECO:0000256" key="1">
    <source>
        <dbReference type="SAM" id="Phobius"/>
    </source>
</evidence>
<dbReference type="RefSeq" id="WP_134755621.1">
    <property type="nucleotide sequence ID" value="NZ_MYFO02000020.1"/>
</dbReference>
<proteinExistence type="predicted"/>